<feature type="transmembrane region" description="Helical" evidence="7">
    <location>
        <begin position="620"/>
        <end position="642"/>
    </location>
</feature>
<protein>
    <submittedName>
        <fullName evidence="9">Extracellular solute-binding protein</fullName>
    </submittedName>
</protein>
<keyword evidence="5 7" id="KW-1133">Transmembrane helix</keyword>
<comment type="similarity">
    <text evidence="7">Belongs to the binding-protein-dependent transport system permease family.</text>
</comment>
<evidence type="ECO:0000256" key="7">
    <source>
        <dbReference type="RuleBase" id="RU363032"/>
    </source>
</evidence>
<dbReference type="Gene3D" id="1.10.3720.10">
    <property type="entry name" value="MetI-like"/>
    <property type="match status" value="1"/>
</dbReference>
<evidence type="ECO:0000256" key="1">
    <source>
        <dbReference type="ARBA" id="ARBA00004651"/>
    </source>
</evidence>
<evidence type="ECO:0000259" key="8">
    <source>
        <dbReference type="PROSITE" id="PS50928"/>
    </source>
</evidence>
<gene>
    <name evidence="9" type="ORF">ENJ96_00170</name>
</gene>
<feature type="transmembrane region" description="Helical" evidence="7">
    <location>
        <begin position="561"/>
        <end position="582"/>
    </location>
</feature>
<dbReference type="EMBL" id="DROK01000005">
    <property type="protein sequence ID" value="HHI96252.1"/>
    <property type="molecule type" value="Genomic_DNA"/>
</dbReference>
<dbReference type="CDD" id="cd14750">
    <property type="entry name" value="PBP2_TMBP"/>
    <property type="match status" value="1"/>
</dbReference>
<dbReference type="InterPro" id="IPR035906">
    <property type="entry name" value="MetI-like_sf"/>
</dbReference>
<dbReference type="GO" id="GO:0005886">
    <property type="term" value="C:plasma membrane"/>
    <property type="evidence" value="ECO:0007669"/>
    <property type="project" value="UniProtKB-SubCell"/>
</dbReference>
<dbReference type="AlphaFoldDB" id="A0A7V5NXW7"/>
<reference evidence="9" key="1">
    <citation type="journal article" date="2020" name="mSystems">
        <title>Genome- and Community-Level Interaction Insights into Carbon Utilization and Element Cycling Functions of Hydrothermarchaeota in Hydrothermal Sediment.</title>
        <authorList>
            <person name="Zhou Z."/>
            <person name="Liu Y."/>
            <person name="Xu W."/>
            <person name="Pan J."/>
            <person name="Luo Z.H."/>
            <person name="Li M."/>
        </authorList>
    </citation>
    <scope>NUCLEOTIDE SEQUENCE [LARGE SCALE GENOMIC DNA]</scope>
    <source>
        <strain evidence="9">HyVt-533</strain>
    </source>
</reference>
<feature type="transmembrane region" description="Helical" evidence="7">
    <location>
        <begin position="431"/>
        <end position="453"/>
    </location>
</feature>
<organism evidence="9">
    <name type="scientific">Thermodesulfatator atlanticus</name>
    <dbReference type="NCBI Taxonomy" id="501497"/>
    <lineage>
        <taxon>Bacteria</taxon>
        <taxon>Pseudomonadati</taxon>
        <taxon>Thermodesulfobacteriota</taxon>
        <taxon>Thermodesulfobacteria</taxon>
        <taxon>Thermodesulfobacteriales</taxon>
        <taxon>Thermodesulfatatoraceae</taxon>
        <taxon>Thermodesulfatator</taxon>
    </lineage>
</organism>
<name>A0A7V5NXW7_9BACT</name>
<proteinExistence type="inferred from homology"/>
<dbReference type="Pfam" id="PF00528">
    <property type="entry name" value="BPD_transp_1"/>
    <property type="match status" value="1"/>
</dbReference>
<dbReference type="SUPFAM" id="SSF161098">
    <property type="entry name" value="MetI-like"/>
    <property type="match status" value="1"/>
</dbReference>
<evidence type="ECO:0000256" key="4">
    <source>
        <dbReference type="ARBA" id="ARBA00022692"/>
    </source>
</evidence>
<keyword evidence="6 7" id="KW-0472">Membrane</keyword>
<evidence type="ECO:0000256" key="3">
    <source>
        <dbReference type="ARBA" id="ARBA00022475"/>
    </source>
</evidence>
<feature type="domain" description="ABC transmembrane type-1" evidence="8">
    <location>
        <begin position="427"/>
        <end position="641"/>
    </location>
</feature>
<dbReference type="SUPFAM" id="SSF53850">
    <property type="entry name" value="Periplasmic binding protein-like II"/>
    <property type="match status" value="1"/>
</dbReference>
<evidence type="ECO:0000256" key="6">
    <source>
        <dbReference type="ARBA" id="ARBA00023136"/>
    </source>
</evidence>
<dbReference type="InterPro" id="IPR000515">
    <property type="entry name" value="MetI-like"/>
</dbReference>
<feature type="transmembrane region" description="Helical" evidence="7">
    <location>
        <begin position="460"/>
        <end position="481"/>
    </location>
</feature>
<dbReference type="CDD" id="cd06261">
    <property type="entry name" value="TM_PBP2"/>
    <property type="match status" value="1"/>
</dbReference>
<dbReference type="PANTHER" id="PTHR43005">
    <property type="entry name" value="BLR7065 PROTEIN"/>
    <property type="match status" value="1"/>
</dbReference>
<feature type="transmembrane region" description="Helical" evidence="7">
    <location>
        <begin position="515"/>
        <end position="540"/>
    </location>
</feature>
<keyword evidence="3" id="KW-1003">Cell membrane</keyword>
<evidence type="ECO:0000313" key="9">
    <source>
        <dbReference type="EMBL" id="HHI96252.1"/>
    </source>
</evidence>
<keyword evidence="4 7" id="KW-0812">Transmembrane</keyword>
<accession>A0A7V5NXW7</accession>
<dbReference type="GO" id="GO:0055085">
    <property type="term" value="P:transmembrane transport"/>
    <property type="evidence" value="ECO:0007669"/>
    <property type="project" value="InterPro"/>
</dbReference>
<evidence type="ECO:0000256" key="2">
    <source>
        <dbReference type="ARBA" id="ARBA00022448"/>
    </source>
</evidence>
<evidence type="ECO:0000256" key="5">
    <source>
        <dbReference type="ARBA" id="ARBA00022989"/>
    </source>
</evidence>
<dbReference type="Pfam" id="PF01547">
    <property type="entry name" value="SBP_bac_1"/>
    <property type="match status" value="1"/>
</dbReference>
<dbReference type="InterPro" id="IPR006059">
    <property type="entry name" value="SBP"/>
</dbReference>
<dbReference type="Gene3D" id="3.40.190.10">
    <property type="entry name" value="Periplasmic binding protein-like II"/>
    <property type="match status" value="2"/>
</dbReference>
<dbReference type="Proteomes" id="UP000886101">
    <property type="component" value="Unassembled WGS sequence"/>
</dbReference>
<comment type="caution">
    <text evidence="9">The sequence shown here is derived from an EMBL/GenBank/DDBJ whole genome shotgun (WGS) entry which is preliminary data.</text>
</comment>
<sequence length="653" mass="74128">MKTFWRILGLGIIAALWVASGTCSAQKVVLRMIGPEDVNGAWAEIIKRFEARHPDVQIKYISGPWSTDDRQNMYLRSFLGGDPIEIVYMDVTWTAKFAARGWLLPLDPWFSPGEGSAFFPGPLKAGYYRGHLYRLPLTTDVGVLYWRKDLVPRPPRTWRELEETCRRYAHPPELYCLVFQGMQYEGLTCNFLEFLWAAGGQVLDEKGQVAIASPEGLSALNFLRKLRLKDWVPKAVLSFQEQHTLEFFLKGRAIFMRNWPYAMRLINQSPLRGKVGLAPLPSRTGAPAPGTLGGWGLGIARGTKAPEKAWAFIAFATSAEAQKILYFKRGWLPARKELFRDPALLRENPALKDLYFLLERARPRPVHPQYPRISDTLQKHVSAVLAGVETPEEALKALSETLKFIIRGSRENYFRRLLLDYELKESLAHTLFFSAVSVSLEFLLGLLLALLLATPFPGRWWVRLAVLLPWALPTAVMAMSWQWMLNNPFGVINDLLLKVGLISHPVDWLASPEGAMWSAILADVWKTTPFVVIILLAGLYSIPRELKESLEVDGAGPVKRLFYLTLPLLLPFIRVALIFRLLQALGIFDLIWVLTRGGPADSTRTLGLYLYDLAFRYDEVGYALFLTVLFVFFLMGISLLIVRLTTLEYERRP</sequence>
<dbReference type="PANTHER" id="PTHR43005:SF1">
    <property type="entry name" value="SPERMIDINE_PUTRESCINE TRANSPORT SYSTEM PERMEASE PROTEIN"/>
    <property type="match status" value="1"/>
</dbReference>
<keyword evidence="2 7" id="KW-0813">Transport</keyword>
<dbReference type="PROSITE" id="PS50928">
    <property type="entry name" value="ABC_TM1"/>
    <property type="match status" value="1"/>
</dbReference>
<comment type="subcellular location">
    <subcellularLocation>
        <location evidence="1 7">Cell membrane</location>
        <topology evidence="1 7">Multi-pass membrane protein</topology>
    </subcellularLocation>
</comment>